<evidence type="ECO:0000256" key="2">
    <source>
        <dbReference type="SAM" id="Coils"/>
    </source>
</evidence>
<reference evidence="4 5" key="1">
    <citation type="submission" date="2017-04" db="EMBL/GenBank/DDBJ databases">
        <authorList>
            <person name="Afonso C.L."/>
            <person name="Miller P.J."/>
            <person name="Scott M.A."/>
            <person name="Spackman E."/>
            <person name="Goraichik I."/>
            <person name="Dimitrov K.M."/>
            <person name="Suarez D.L."/>
            <person name="Swayne D.E."/>
        </authorList>
    </citation>
    <scope>NUCLEOTIDE SEQUENCE [LARGE SCALE GENOMIC DNA]</scope>
    <source>
        <strain evidence="4 5">DSM 3385</strain>
    </source>
</reference>
<dbReference type="SUPFAM" id="SSF48452">
    <property type="entry name" value="TPR-like"/>
    <property type="match status" value="3"/>
</dbReference>
<dbReference type="EMBL" id="FWXY01000015">
    <property type="protein sequence ID" value="SMC92168.1"/>
    <property type="molecule type" value="Genomic_DNA"/>
</dbReference>
<dbReference type="SMART" id="SM00028">
    <property type="entry name" value="TPR"/>
    <property type="match status" value="12"/>
</dbReference>
<feature type="repeat" description="TPR" evidence="1">
    <location>
        <begin position="120"/>
        <end position="153"/>
    </location>
</feature>
<dbReference type="Proteomes" id="UP000192418">
    <property type="component" value="Unassembled WGS sequence"/>
</dbReference>
<name>A0A1W2D529_9BACT</name>
<feature type="repeat" description="TPR" evidence="1">
    <location>
        <begin position="433"/>
        <end position="466"/>
    </location>
</feature>
<dbReference type="AlphaFoldDB" id="A0A1W2D529"/>
<dbReference type="OrthoDB" id="9766710at2"/>
<keyword evidence="1" id="KW-0802">TPR repeat</keyword>
<proteinExistence type="predicted"/>
<dbReference type="Pfam" id="PF13181">
    <property type="entry name" value="TPR_8"/>
    <property type="match status" value="2"/>
</dbReference>
<feature type="chain" id="PRO_5012574264" evidence="3">
    <location>
        <begin position="22"/>
        <end position="588"/>
    </location>
</feature>
<dbReference type="Gene3D" id="1.25.40.10">
    <property type="entry name" value="Tetratricopeptide repeat domain"/>
    <property type="match status" value="2"/>
</dbReference>
<accession>A0A1W2D529</accession>
<evidence type="ECO:0000313" key="4">
    <source>
        <dbReference type="EMBL" id="SMC92168.1"/>
    </source>
</evidence>
<organism evidence="4 5">
    <name type="scientific">Desulfocicer vacuolatum DSM 3385</name>
    <dbReference type="NCBI Taxonomy" id="1121400"/>
    <lineage>
        <taxon>Bacteria</taxon>
        <taxon>Pseudomonadati</taxon>
        <taxon>Thermodesulfobacteriota</taxon>
        <taxon>Desulfobacteria</taxon>
        <taxon>Desulfobacterales</taxon>
        <taxon>Desulfobacteraceae</taxon>
        <taxon>Desulfocicer</taxon>
    </lineage>
</organism>
<feature type="repeat" description="TPR" evidence="1">
    <location>
        <begin position="154"/>
        <end position="187"/>
    </location>
</feature>
<dbReference type="PROSITE" id="PS51257">
    <property type="entry name" value="PROKAR_LIPOPROTEIN"/>
    <property type="match status" value="1"/>
</dbReference>
<dbReference type="InterPro" id="IPR019734">
    <property type="entry name" value="TPR_rpt"/>
</dbReference>
<evidence type="ECO:0000313" key="5">
    <source>
        <dbReference type="Proteomes" id="UP000192418"/>
    </source>
</evidence>
<feature type="coiled-coil region" evidence="2">
    <location>
        <begin position="556"/>
        <end position="583"/>
    </location>
</feature>
<feature type="repeat" description="TPR" evidence="1">
    <location>
        <begin position="399"/>
        <end position="432"/>
    </location>
</feature>
<feature type="signal peptide" evidence="3">
    <location>
        <begin position="1"/>
        <end position="21"/>
    </location>
</feature>
<protein>
    <submittedName>
        <fullName evidence="4">Tetratricopeptide repeat-containing protein</fullName>
    </submittedName>
</protein>
<keyword evidence="3" id="KW-0732">Signal</keyword>
<dbReference type="PANTHER" id="PTHR12558:SF13">
    <property type="entry name" value="CELL DIVISION CYCLE PROTEIN 27 HOMOLOG"/>
    <property type="match status" value="1"/>
</dbReference>
<sequence>MNTMKKALFPPLLLLTIFAMAGGCTPPAVSTRTPAMEPLAKATVPEKEKGSAYYFYMQSEIHKQKKMWDKAIFFLLKAIEIDPDSVHLNQELVVLYLQNKNPSKAIETAEQMVKEHPENVVALSLLGKLKLQLKKNTQAKEIYQQIIHLDPDNRNAYIVLGSLYMEQGSIDEAFSLYTKMAQHFPDDYVAYFFLGRIHAMKNNTEYAEKAFKKSISLNPDLIEPRFELISIYQSDQEDENQTIASPRVIQIYEEILAMDPQNIRASLELPLYLYRTGQTDAAQAKLAAFGKKHRHDPGPFMLAAKEFIGNKRYKDAVIIFTGLLKGAPDNSSLHYMVGLSWDALQEINKAISHFMKIKPESEHYKKSIIHIAYLYNENEKPEKALAFLLKKHRELPNDSEIISYIATLYEDQKAYEKAIEMLDKGLLLYPENSDMLFRYGIVQDKWGNKDKCIKTMQQLIELEPENATALNYLGYTYADLGIELDLAETLIKKAMALTPDDGYITDSLGWVYYQKGDYLRAIEYLERAIELSEYDPVIAEHLGDAYQKANMPQKALEIYKKALEKAGDNKKELINKIKTVELSLHAQP</sequence>
<dbReference type="Pfam" id="PF14559">
    <property type="entry name" value="TPR_19"/>
    <property type="match status" value="3"/>
</dbReference>
<keyword evidence="2" id="KW-0175">Coiled coil</keyword>
<keyword evidence="5" id="KW-1185">Reference proteome</keyword>
<feature type="repeat" description="TPR" evidence="1">
    <location>
        <begin position="188"/>
        <end position="221"/>
    </location>
</feature>
<gene>
    <name evidence="4" type="ORF">SAMN02746065_11547</name>
</gene>
<evidence type="ECO:0000256" key="3">
    <source>
        <dbReference type="SAM" id="SignalP"/>
    </source>
</evidence>
<dbReference type="STRING" id="1121400.SAMN02746065_11547"/>
<feature type="repeat" description="TPR" evidence="1">
    <location>
        <begin position="502"/>
        <end position="535"/>
    </location>
</feature>
<dbReference type="PROSITE" id="PS50005">
    <property type="entry name" value="TPR"/>
    <property type="match status" value="6"/>
</dbReference>
<evidence type="ECO:0000256" key="1">
    <source>
        <dbReference type="PROSITE-ProRule" id="PRU00339"/>
    </source>
</evidence>
<dbReference type="InterPro" id="IPR011990">
    <property type="entry name" value="TPR-like_helical_dom_sf"/>
</dbReference>
<dbReference type="PANTHER" id="PTHR12558">
    <property type="entry name" value="CELL DIVISION CYCLE 16,23,27"/>
    <property type="match status" value="1"/>
</dbReference>